<dbReference type="InterPro" id="IPR016039">
    <property type="entry name" value="Thiolase-like"/>
</dbReference>
<dbReference type="eggNOG" id="COG0304">
    <property type="taxonomic scope" value="Bacteria"/>
</dbReference>
<reference evidence="1 2" key="1">
    <citation type="journal article" date="2006" name="Proc. Natl. Acad. Sci. U.S.A.">
        <title>Evolution of sensory complexity recorded in a myxobacterial genome.</title>
        <authorList>
            <person name="Goldman B.S."/>
            <person name="Nierman W.C."/>
            <person name="Kaiser D."/>
            <person name="Slater S.C."/>
            <person name="Durkin A.S."/>
            <person name="Eisen J.A."/>
            <person name="Ronning C.M."/>
            <person name="Barbazuk W.B."/>
            <person name="Blanchard M."/>
            <person name="Field C."/>
            <person name="Halling C."/>
            <person name="Hinkle G."/>
            <person name="Iartchuk O."/>
            <person name="Kim H.S."/>
            <person name="Mackenzie C."/>
            <person name="Madupu R."/>
            <person name="Miller N."/>
            <person name="Shvartsbeyn A."/>
            <person name="Sullivan S.A."/>
            <person name="Vaudin M."/>
            <person name="Wiegand R."/>
            <person name="Kaplan H.B."/>
        </authorList>
    </citation>
    <scope>NUCLEOTIDE SEQUENCE [LARGE SCALE GENOMIC DNA]</scope>
    <source>
        <strain evidence="2">DK1622</strain>
    </source>
</reference>
<dbReference type="EnsemblBacteria" id="ABF92030">
    <property type="protein sequence ID" value="ABF92030"/>
    <property type="gene ID" value="MXAN_2097"/>
</dbReference>
<dbReference type="KEGG" id="mxa:MXAN_2097"/>
<name>Q1DAJ8_MYXXD</name>
<keyword evidence="2" id="KW-1185">Reference proteome</keyword>
<dbReference type="HOGENOM" id="CLU_063022_0_0_7"/>
<evidence type="ECO:0000313" key="1">
    <source>
        <dbReference type="EMBL" id="ABF92030.1"/>
    </source>
</evidence>
<sequence length="354" mass="37950">MSGGAEILGVGMMTPVGVNAPSTAAAIRAGIMRARETSLMDLRFRPYLGAFVSEEHLPAPDLPVARGLAAREQRMLRLALPALKEAAAGLERPLPLMLGLPEETELSARSEPVPFLKALGLASGIALELQRSRCFPNGRAAGLLALDAAVRFLDESKAPEVLVGGLDTLLDPTVLATLEGEDRIRRYGPADGLIPGEAAVFLRLGRKGEGKRLGRVPLARVLATATGKEPGHRYSREPYLGEGLAQTCRLLFDSTPAGLPPVRCVYVGFNGENFWAKEWGVTFLRSRERIAEAHRLEHPAENVGDPGAAYGPLMVGVAALGLRKGYREGPVLVWCSSDRESRGAVLLQREDPEA</sequence>
<dbReference type="Gene3D" id="3.40.47.10">
    <property type="match status" value="1"/>
</dbReference>
<dbReference type="Proteomes" id="UP000002402">
    <property type="component" value="Chromosome"/>
</dbReference>
<organism evidence="1 2">
    <name type="scientific">Myxococcus xanthus (strain DK1622)</name>
    <dbReference type="NCBI Taxonomy" id="246197"/>
    <lineage>
        <taxon>Bacteria</taxon>
        <taxon>Pseudomonadati</taxon>
        <taxon>Myxococcota</taxon>
        <taxon>Myxococcia</taxon>
        <taxon>Myxococcales</taxon>
        <taxon>Cystobacterineae</taxon>
        <taxon>Myxococcaceae</taxon>
        <taxon>Myxococcus</taxon>
    </lineage>
</organism>
<evidence type="ECO:0008006" key="3">
    <source>
        <dbReference type="Google" id="ProtNLM"/>
    </source>
</evidence>
<accession>Q1DAJ8</accession>
<dbReference type="STRING" id="246197.MXAN_2097"/>
<dbReference type="GO" id="GO:0016746">
    <property type="term" value="F:acyltransferase activity"/>
    <property type="evidence" value="ECO:0007669"/>
    <property type="project" value="InterPro"/>
</dbReference>
<dbReference type="EMBL" id="CP000113">
    <property type="protein sequence ID" value="ABF92030.1"/>
    <property type="molecule type" value="Genomic_DNA"/>
</dbReference>
<protein>
    <recommendedName>
        <fullName evidence="3">Beta-ketoacyl synthase N-terminal domain-containing protein</fullName>
    </recommendedName>
</protein>
<proteinExistence type="predicted"/>
<evidence type="ECO:0000313" key="2">
    <source>
        <dbReference type="Proteomes" id="UP000002402"/>
    </source>
</evidence>
<dbReference type="GeneID" id="41359503"/>
<gene>
    <name evidence="1" type="ordered locus">MXAN_2097</name>
</gene>
<dbReference type="AlphaFoldDB" id="Q1DAJ8"/>
<dbReference type="SUPFAM" id="SSF53901">
    <property type="entry name" value="Thiolase-like"/>
    <property type="match status" value="1"/>
</dbReference>
<dbReference type="RefSeq" id="WP_011552180.1">
    <property type="nucleotide sequence ID" value="NC_008095.1"/>
</dbReference>